<sequence length="259" mass="28260">MLTLSVASLYPYINHYFWPFLRILALFSSAPIYNEKEISGKLKVGLALILTFLIAPNLPESDVKILSISGLWVGIQQVIIGIAMGFIVQFIFVAVRHGGELVGLQMGLSFATFYDHSGGQNMPVIARILNLLVTLLFLYFNGHLLLIDALAASFDILPVKERPLEAGGFMALVQASGVIFKSGMMLALPVVALLLCLNLIMGILNRLTPQLSIFVVGFPLSLSIGMLALSLIMYSLSPFFESLINSIFESLSVVLMSFA</sequence>
<proteinExistence type="inferred from homology"/>
<evidence type="ECO:0000256" key="8">
    <source>
        <dbReference type="ARBA" id="ARBA00023143"/>
    </source>
</evidence>
<keyword evidence="5 10" id="KW-0812">Transmembrane</keyword>
<dbReference type="GeneID" id="61816446"/>
<comment type="subcellular location">
    <subcellularLocation>
        <location evidence="10">Cell membrane</location>
        <topology evidence="10">Multi-pass membrane protein</topology>
    </subcellularLocation>
    <subcellularLocation>
        <location evidence="10">Bacterial flagellum basal body</location>
    </subcellularLocation>
</comment>
<evidence type="ECO:0000256" key="2">
    <source>
        <dbReference type="ARBA" id="ARBA00009772"/>
    </source>
</evidence>
<keyword evidence="11" id="KW-0969">Cilium</keyword>
<keyword evidence="8 10" id="KW-0975">Bacterial flagellum</keyword>
<evidence type="ECO:0000313" key="11">
    <source>
        <dbReference type="EMBL" id="CRY56936.1"/>
    </source>
</evidence>
<evidence type="ECO:0000256" key="4">
    <source>
        <dbReference type="ARBA" id="ARBA00022475"/>
    </source>
</evidence>
<feature type="transmembrane region" description="Helical" evidence="10">
    <location>
        <begin position="12"/>
        <end position="30"/>
    </location>
</feature>
<feature type="transmembrane region" description="Helical" evidence="10">
    <location>
        <begin position="211"/>
        <end position="233"/>
    </location>
</feature>
<dbReference type="AlphaFoldDB" id="A0A0H5MIJ9"/>
<gene>
    <name evidence="11" type="primary">fliR_2</name>
    <name evidence="11" type="ORF">ERS008476_03983</name>
</gene>
<feature type="transmembrane region" description="Helical" evidence="10">
    <location>
        <begin position="71"/>
        <end position="95"/>
    </location>
</feature>
<keyword evidence="7 10" id="KW-0472">Membrane</keyword>
<comment type="function">
    <text evidence="1 10">Role in flagellar biosynthesis.</text>
</comment>
<dbReference type="PANTHER" id="PTHR30065">
    <property type="entry name" value="FLAGELLAR BIOSYNTHETIC PROTEIN FLIR"/>
    <property type="match status" value="1"/>
</dbReference>
<evidence type="ECO:0000256" key="1">
    <source>
        <dbReference type="ARBA" id="ARBA00002578"/>
    </source>
</evidence>
<organism evidence="11 12">
    <name type="scientific">Yersinia intermedia</name>
    <dbReference type="NCBI Taxonomy" id="631"/>
    <lineage>
        <taxon>Bacteria</taxon>
        <taxon>Pseudomonadati</taxon>
        <taxon>Pseudomonadota</taxon>
        <taxon>Gammaproteobacteria</taxon>
        <taxon>Enterobacterales</taxon>
        <taxon>Yersiniaceae</taxon>
        <taxon>Yersinia</taxon>
    </lineage>
</organism>
<dbReference type="InterPro" id="IPR006303">
    <property type="entry name" value="FliR"/>
</dbReference>
<evidence type="ECO:0000256" key="10">
    <source>
        <dbReference type="RuleBase" id="RU362071"/>
    </source>
</evidence>
<feature type="transmembrane region" description="Helical" evidence="10">
    <location>
        <begin position="128"/>
        <end position="154"/>
    </location>
</feature>
<dbReference type="GO" id="GO:0009425">
    <property type="term" value="C:bacterial-type flagellum basal body"/>
    <property type="evidence" value="ECO:0007669"/>
    <property type="project" value="UniProtKB-SubCell"/>
</dbReference>
<dbReference type="InterPro" id="IPR002010">
    <property type="entry name" value="T3SS_IM_R"/>
</dbReference>
<evidence type="ECO:0000256" key="6">
    <source>
        <dbReference type="ARBA" id="ARBA00022989"/>
    </source>
</evidence>
<keyword evidence="4 10" id="KW-1003">Cell membrane</keyword>
<dbReference type="GO" id="GO:0006605">
    <property type="term" value="P:protein targeting"/>
    <property type="evidence" value="ECO:0007669"/>
    <property type="project" value="UniProtKB-UniRule"/>
</dbReference>
<feature type="transmembrane region" description="Helical" evidence="10">
    <location>
        <begin position="184"/>
        <end position="204"/>
    </location>
</feature>
<dbReference type="Pfam" id="PF01311">
    <property type="entry name" value="Bac_export_1"/>
    <property type="match status" value="1"/>
</dbReference>
<keyword evidence="11" id="KW-0282">Flagellum</keyword>
<comment type="similarity">
    <text evidence="2 10">Belongs to the FliR/MopE/SpaR family.</text>
</comment>
<dbReference type="GO" id="GO:0044780">
    <property type="term" value="P:bacterial-type flagellum assembly"/>
    <property type="evidence" value="ECO:0007669"/>
    <property type="project" value="UniProtKB-UniRule"/>
</dbReference>
<accession>A0A0H5MIJ9</accession>
<dbReference type="RefSeq" id="WP_019211793.1">
    <property type="nucleotide sequence ID" value="NZ_CWJI01000019.1"/>
</dbReference>
<name>A0A0H5MIJ9_YERIN</name>
<evidence type="ECO:0000313" key="12">
    <source>
        <dbReference type="Proteomes" id="UP000043316"/>
    </source>
</evidence>
<dbReference type="Proteomes" id="UP000043316">
    <property type="component" value="Unassembled WGS sequence"/>
</dbReference>
<reference evidence="12" key="1">
    <citation type="submission" date="2015-03" db="EMBL/GenBank/DDBJ databases">
        <authorList>
            <consortium name="Pathogen Informatics"/>
        </authorList>
    </citation>
    <scope>NUCLEOTIDE SEQUENCE [LARGE SCALE GENOMIC DNA]</scope>
    <source>
        <strain evidence="12">R148</strain>
    </source>
</reference>
<evidence type="ECO:0000256" key="3">
    <source>
        <dbReference type="ARBA" id="ARBA00021717"/>
    </source>
</evidence>
<evidence type="ECO:0000256" key="7">
    <source>
        <dbReference type="ARBA" id="ARBA00023136"/>
    </source>
</evidence>
<dbReference type="EMBL" id="CWJI01000019">
    <property type="protein sequence ID" value="CRY56936.1"/>
    <property type="molecule type" value="Genomic_DNA"/>
</dbReference>
<dbReference type="NCBIfam" id="TIGR01400">
    <property type="entry name" value="fliR"/>
    <property type="match status" value="1"/>
</dbReference>
<protein>
    <recommendedName>
        <fullName evidence="3 9">Flagellar biosynthetic protein FliR</fullName>
    </recommendedName>
</protein>
<dbReference type="PRINTS" id="PR00953">
    <property type="entry name" value="TYPE3IMRPROT"/>
</dbReference>
<dbReference type="PANTHER" id="PTHR30065:SF8">
    <property type="entry name" value="FLAGELLAR BIOSYNTHETIC PROTEIN FLIR"/>
    <property type="match status" value="1"/>
</dbReference>
<feature type="transmembrane region" description="Helical" evidence="10">
    <location>
        <begin position="42"/>
        <end position="59"/>
    </location>
</feature>
<keyword evidence="11" id="KW-0966">Cell projection</keyword>
<evidence type="ECO:0000256" key="5">
    <source>
        <dbReference type="ARBA" id="ARBA00022692"/>
    </source>
</evidence>
<keyword evidence="6 10" id="KW-1133">Transmembrane helix</keyword>
<evidence type="ECO:0000256" key="9">
    <source>
        <dbReference type="NCBIfam" id="TIGR01400"/>
    </source>
</evidence>
<dbReference type="GO" id="GO:0005886">
    <property type="term" value="C:plasma membrane"/>
    <property type="evidence" value="ECO:0007669"/>
    <property type="project" value="UniProtKB-SubCell"/>
</dbReference>